<dbReference type="Proteomes" id="UP000614996">
    <property type="component" value="Unassembled WGS sequence"/>
</dbReference>
<evidence type="ECO:0000259" key="1">
    <source>
        <dbReference type="Pfam" id="PF05368"/>
    </source>
</evidence>
<dbReference type="EMBL" id="BOPO01000084">
    <property type="protein sequence ID" value="GIL29190.1"/>
    <property type="molecule type" value="Genomic_DNA"/>
</dbReference>
<reference evidence="3" key="2">
    <citation type="submission" date="2021-02" db="EMBL/GenBank/DDBJ databases">
        <title>Whole genome shotgun sequence of Actinocatenispora sp. strain NUM-2625.</title>
        <authorList>
            <person name="Oyunbileg N."/>
            <person name="Iizaka Y."/>
            <person name="Davaapurev BO."/>
            <person name="Fukumoto A."/>
            <person name="Batkhuu J."/>
            <person name="Anzai Y."/>
        </authorList>
    </citation>
    <scope>NUCLEOTIDE SEQUENCE</scope>
    <source>
        <strain evidence="3">NUM-2625</strain>
    </source>
</reference>
<keyword evidence="4" id="KW-1185">Reference proteome</keyword>
<dbReference type="CDD" id="cd05269">
    <property type="entry name" value="TMR_SDR_a"/>
    <property type="match status" value="1"/>
</dbReference>
<sequence length="294" mass="31869">MILVTGAAGKAGSAVVRAFARRGAPVRAVVRDPARVPWLAELPGVTVVAGDLRRAATLGPALEGVKRALLISSPREEMVDTQLSFIDAAQAAGVPHIVKYSGREAGVGFDQEVFRGTRWHGQIERYLERSGLAWTHLRPSQFMQNYLPSSVTGFDVTTRELVMPLGAGQLSPVDLADVAEIAVGVLTTDGHENKAYDITGPEALTMAEVADRVSAATGATFRYVEVTFEEQRRRYAAAGLPPHVVDLFDEQFRERHRTPIARVELAAHRTFGVTPTHFAQFASAHAEEFTGSAR</sequence>
<dbReference type="AlphaFoldDB" id="A0A8J4EPY3"/>
<proteinExistence type="predicted"/>
<protein>
    <submittedName>
        <fullName evidence="3">NAD(P)-dependent oxidoreductase</fullName>
    </submittedName>
</protein>
<name>A0A8J4EPY3_9ACTN</name>
<dbReference type="PANTHER" id="PTHR43162">
    <property type="match status" value="1"/>
</dbReference>
<dbReference type="SUPFAM" id="SSF51735">
    <property type="entry name" value="NAD(P)-binding Rossmann-fold domains"/>
    <property type="match status" value="1"/>
</dbReference>
<dbReference type="EMBL" id="BOPO01000150">
    <property type="protein sequence ID" value="GIL31855.1"/>
    <property type="molecule type" value="Genomic_DNA"/>
</dbReference>
<evidence type="ECO:0000313" key="4">
    <source>
        <dbReference type="Proteomes" id="UP000614996"/>
    </source>
</evidence>
<evidence type="ECO:0000313" key="3">
    <source>
        <dbReference type="EMBL" id="GIL31855.1"/>
    </source>
</evidence>
<dbReference type="PANTHER" id="PTHR43162:SF1">
    <property type="entry name" value="PRESTALK A DIFFERENTIATION PROTEIN A"/>
    <property type="match status" value="1"/>
</dbReference>
<gene>
    <name evidence="2" type="ORF">NUM_44440</name>
    <name evidence="3" type="ORF">NUM_71090</name>
</gene>
<feature type="domain" description="NmrA-like" evidence="1">
    <location>
        <begin position="2"/>
        <end position="230"/>
    </location>
</feature>
<dbReference type="Gene3D" id="3.40.50.720">
    <property type="entry name" value="NAD(P)-binding Rossmann-like Domain"/>
    <property type="match status" value="1"/>
</dbReference>
<accession>A0A8J4EPY3</accession>
<organism evidence="3 4">
    <name type="scientific">Actinocatenispora comari</name>
    <dbReference type="NCBI Taxonomy" id="2807577"/>
    <lineage>
        <taxon>Bacteria</taxon>
        <taxon>Bacillati</taxon>
        <taxon>Actinomycetota</taxon>
        <taxon>Actinomycetes</taxon>
        <taxon>Micromonosporales</taxon>
        <taxon>Micromonosporaceae</taxon>
        <taxon>Actinocatenispora</taxon>
    </lineage>
</organism>
<evidence type="ECO:0000313" key="2">
    <source>
        <dbReference type="EMBL" id="GIL29190.1"/>
    </source>
</evidence>
<reference evidence="4" key="1">
    <citation type="journal article" date="2021" name="Int. J. Syst. Evol. Microbiol.">
        <title>Actinocatenispora comari sp. nov., an endophytic actinomycete isolated from aerial parts of Comarum salesowianum.</title>
        <authorList>
            <person name="Oyunbileg N."/>
            <person name="Iizaka Y."/>
            <person name="Hamada M."/>
            <person name="Davaapurev B.O."/>
            <person name="Fukumoto A."/>
            <person name="Tsetseg B."/>
            <person name="Kato F."/>
            <person name="Tamura T."/>
            <person name="Batkhuu J."/>
            <person name="Anzai Y."/>
        </authorList>
    </citation>
    <scope>NUCLEOTIDE SEQUENCE [LARGE SCALE GENOMIC DNA]</scope>
    <source>
        <strain evidence="4">NUM-2625</strain>
    </source>
</reference>
<dbReference type="InterPro" id="IPR051604">
    <property type="entry name" value="Ergot_Alk_Oxidoreductase"/>
</dbReference>
<dbReference type="InterPro" id="IPR036291">
    <property type="entry name" value="NAD(P)-bd_dom_sf"/>
</dbReference>
<dbReference type="InterPro" id="IPR008030">
    <property type="entry name" value="NmrA-like"/>
</dbReference>
<dbReference type="Pfam" id="PF05368">
    <property type="entry name" value="NmrA"/>
    <property type="match status" value="1"/>
</dbReference>
<dbReference type="Gene3D" id="3.90.25.10">
    <property type="entry name" value="UDP-galactose 4-epimerase, domain 1"/>
    <property type="match status" value="1"/>
</dbReference>
<comment type="caution">
    <text evidence="3">The sequence shown here is derived from an EMBL/GenBank/DDBJ whole genome shotgun (WGS) entry which is preliminary data.</text>
</comment>